<dbReference type="AlphaFoldDB" id="A0A377UPN7"/>
<feature type="chain" id="PRO_5016822044" evidence="1">
    <location>
        <begin position="22"/>
        <end position="178"/>
    </location>
</feature>
<gene>
    <name evidence="2" type="ORF">NCTC13443_00200</name>
</gene>
<evidence type="ECO:0000256" key="1">
    <source>
        <dbReference type="SAM" id="SignalP"/>
    </source>
</evidence>
<name>A0A377UPN7_KLEPN</name>
<accession>A0A377UPN7</accession>
<feature type="signal peptide" evidence="1">
    <location>
        <begin position="1"/>
        <end position="21"/>
    </location>
</feature>
<keyword evidence="1" id="KW-0732">Signal</keyword>
<protein>
    <submittedName>
        <fullName evidence="2">Lytic murein transglycosylase</fullName>
    </submittedName>
</protein>
<organism evidence="2 3">
    <name type="scientific">Klebsiella pneumoniae</name>
    <dbReference type="NCBI Taxonomy" id="573"/>
    <lineage>
        <taxon>Bacteria</taxon>
        <taxon>Pseudomonadati</taxon>
        <taxon>Pseudomonadota</taxon>
        <taxon>Gammaproteobacteria</taxon>
        <taxon>Enterobacterales</taxon>
        <taxon>Enterobacteriaceae</taxon>
        <taxon>Klebsiella/Raoultella group</taxon>
        <taxon>Klebsiella</taxon>
        <taxon>Klebsiella pneumoniae complex</taxon>
    </lineage>
</organism>
<dbReference type="EMBL" id="UGKT01000001">
    <property type="protein sequence ID" value="STS99957.1"/>
    <property type="molecule type" value="Genomic_DNA"/>
</dbReference>
<proteinExistence type="predicted"/>
<dbReference type="Proteomes" id="UP000255518">
    <property type="component" value="Unassembled WGS sequence"/>
</dbReference>
<dbReference type="InterPro" id="IPR023346">
    <property type="entry name" value="Lysozyme-like_dom_sf"/>
</dbReference>
<dbReference type="Gene3D" id="1.10.530.10">
    <property type="match status" value="1"/>
</dbReference>
<evidence type="ECO:0000313" key="3">
    <source>
        <dbReference type="Proteomes" id="UP000255518"/>
    </source>
</evidence>
<dbReference type="SUPFAM" id="SSF53955">
    <property type="entry name" value="Lysozyme-like"/>
    <property type="match status" value="1"/>
</dbReference>
<sequence>MKNKAKALVLSAALLSSTANAIDLSGTIFDKAAKAYNLDPLLVYSVALAESASGRGNGSISPWPWTLRVPGLPFYAKSEDQAKAKLAEFQQQYGRAIDVGFMQVSIRWNGHRVSSPADLLDPETKRHGLGQRCYQKAIQSSPNDLELGVGRYHAWEDEIRARNYGSRVLAIYRNLRDL</sequence>
<evidence type="ECO:0000313" key="2">
    <source>
        <dbReference type="EMBL" id="STS99957.1"/>
    </source>
</evidence>
<reference evidence="2 3" key="1">
    <citation type="submission" date="2018-06" db="EMBL/GenBank/DDBJ databases">
        <authorList>
            <consortium name="Pathogen Informatics"/>
            <person name="Doyle S."/>
        </authorList>
    </citation>
    <scope>NUCLEOTIDE SEQUENCE [LARGE SCALE GENOMIC DNA]</scope>
    <source>
        <strain evidence="2 3">NCTC13443</strain>
    </source>
</reference>